<evidence type="ECO:0000259" key="9">
    <source>
        <dbReference type="Pfam" id="PF00408"/>
    </source>
</evidence>
<keyword evidence="6 13" id="KW-0413">Isomerase</keyword>
<dbReference type="Pfam" id="PF00408">
    <property type="entry name" value="PGM_PMM_IV"/>
    <property type="match status" value="1"/>
</dbReference>
<evidence type="ECO:0000256" key="5">
    <source>
        <dbReference type="ARBA" id="ARBA00022842"/>
    </source>
</evidence>
<dbReference type="PANTHER" id="PTHR45745">
    <property type="entry name" value="PHOSPHOMANNOMUTASE 45A"/>
    <property type="match status" value="1"/>
</dbReference>
<evidence type="ECO:0000256" key="4">
    <source>
        <dbReference type="ARBA" id="ARBA00022723"/>
    </source>
</evidence>
<dbReference type="InterPro" id="IPR005845">
    <property type="entry name" value="A-D-PHexomutase_a/b/a-II"/>
</dbReference>
<feature type="domain" description="Alpha-D-phosphohexomutase alpha/beta/alpha" evidence="10">
    <location>
        <begin position="40"/>
        <end position="181"/>
    </location>
</feature>
<feature type="region of interest" description="Disordered" evidence="8">
    <location>
        <begin position="151"/>
        <end position="172"/>
    </location>
</feature>
<dbReference type="GO" id="GO:0004614">
    <property type="term" value="F:phosphoglucomutase activity"/>
    <property type="evidence" value="ECO:0007669"/>
    <property type="project" value="UniProtKB-EC"/>
</dbReference>
<name>A0A9D1PVL1_9BACT</name>
<dbReference type="GO" id="GO:0005975">
    <property type="term" value="P:carbohydrate metabolic process"/>
    <property type="evidence" value="ECO:0007669"/>
    <property type="project" value="InterPro"/>
</dbReference>
<evidence type="ECO:0000256" key="3">
    <source>
        <dbReference type="ARBA" id="ARBA00022553"/>
    </source>
</evidence>
<dbReference type="InterPro" id="IPR005852">
    <property type="entry name" value="PGM_a-D-Glc-sp"/>
</dbReference>
<evidence type="ECO:0000259" key="12">
    <source>
        <dbReference type="Pfam" id="PF02880"/>
    </source>
</evidence>
<dbReference type="EC" id="5.4.2.2" evidence="13"/>
<dbReference type="Pfam" id="PF02880">
    <property type="entry name" value="PGM_PMM_III"/>
    <property type="match status" value="1"/>
</dbReference>
<dbReference type="GO" id="GO:0008973">
    <property type="term" value="F:phosphopentomutase activity"/>
    <property type="evidence" value="ECO:0007669"/>
    <property type="project" value="TreeGrafter"/>
</dbReference>
<evidence type="ECO:0000256" key="2">
    <source>
        <dbReference type="ARBA" id="ARBA00010231"/>
    </source>
</evidence>
<comment type="similarity">
    <text evidence="2 7">Belongs to the phosphohexose mutase family.</text>
</comment>
<dbReference type="InterPro" id="IPR005843">
    <property type="entry name" value="A-D-PHexomutase_C"/>
</dbReference>
<keyword evidence="4 7" id="KW-0479">Metal-binding</keyword>
<gene>
    <name evidence="13" type="primary">pgm</name>
    <name evidence="13" type="ORF">H9894_04115</name>
</gene>
<dbReference type="AlphaFoldDB" id="A0A9D1PVL1"/>
<reference evidence="13" key="1">
    <citation type="journal article" date="2021" name="PeerJ">
        <title>Extensive microbial diversity within the chicken gut microbiome revealed by metagenomics and culture.</title>
        <authorList>
            <person name="Gilroy R."/>
            <person name="Ravi A."/>
            <person name="Getino M."/>
            <person name="Pursley I."/>
            <person name="Horton D.L."/>
            <person name="Alikhan N.F."/>
            <person name="Baker D."/>
            <person name="Gharbi K."/>
            <person name="Hall N."/>
            <person name="Watson M."/>
            <person name="Adriaenssens E.M."/>
            <person name="Foster-Nyarko E."/>
            <person name="Jarju S."/>
            <person name="Secka A."/>
            <person name="Antonio M."/>
            <person name="Oren A."/>
            <person name="Chaudhuri R.R."/>
            <person name="La Ragione R."/>
            <person name="Hildebrand F."/>
            <person name="Pallen M.J."/>
        </authorList>
    </citation>
    <scope>NUCLEOTIDE SEQUENCE</scope>
    <source>
        <strain evidence="13">ChiHecec2B26-446</strain>
    </source>
</reference>
<evidence type="ECO:0000313" key="14">
    <source>
        <dbReference type="Proteomes" id="UP000886752"/>
    </source>
</evidence>
<dbReference type="SUPFAM" id="SSF55957">
    <property type="entry name" value="Phosphoglucomutase, C-terminal domain"/>
    <property type="match status" value="1"/>
</dbReference>
<dbReference type="GO" id="GO:0000287">
    <property type="term" value="F:magnesium ion binding"/>
    <property type="evidence" value="ECO:0007669"/>
    <property type="project" value="InterPro"/>
</dbReference>
<dbReference type="NCBIfam" id="TIGR01132">
    <property type="entry name" value="pgm"/>
    <property type="match status" value="1"/>
</dbReference>
<dbReference type="InterPro" id="IPR005846">
    <property type="entry name" value="A-D-PHexomutase_a/b/a-III"/>
</dbReference>
<proteinExistence type="inferred from homology"/>
<keyword evidence="3" id="KW-0597">Phosphoprotein</keyword>
<protein>
    <submittedName>
        <fullName evidence="13">Phosphoglucomutase (Alpha-D-glucose-1,6-bisphosphate-dependent)</fullName>
        <ecNumber evidence="13">5.4.2.2</ecNumber>
    </submittedName>
</protein>
<reference evidence="13" key="2">
    <citation type="submission" date="2021-04" db="EMBL/GenBank/DDBJ databases">
        <authorList>
            <person name="Gilroy R."/>
        </authorList>
    </citation>
    <scope>NUCLEOTIDE SEQUENCE</scope>
    <source>
        <strain evidence="13">ChiHecec2B26-446</strain>
    </source>
</reference>
<feature type="domain" description="Alpha-D-phosphohexomutase C-terminal" evidence="9">
    <location>
        <begin position="493"/>
        <end position="536"/>
    </location>
</feature>
<comment type="caution">
    <text evidence="13">The sequence shown here is derived from an EMBL/GenBank/DDBJ whole genome shotgun (WGS) entry which is preliminary data.</text>
</comment>
<dbReference type="PANTHER" id="PTHR45745:SF1">
    <property type="entry name" value="PHOSPHOGLUCOMUTASE 2B-RELATED"/>
    <property type="match status" value="1"/>
</dbReference>
<dbReference type="InterPro" id="IPR005844">
    <property type="entry name" value="A-D-PHexomutase_a/b/a-I"/>
</dbReference>
<dbReference type="PROSITE" id="PS00710">
    <property type="entry name" value="PGM_PMM"/>
    <property type="match status" value="1"/>
</dbReference>
<evidence type="ECO:0000256" key="7">
    <source>
        <dbReference type="RuleBase" id="RU004326"/>
    </source>
</evidence>
<dbReference type="Pfam" id="PF02879">
    <property type="entry name" value="PGM_PMM_II"/>
    <property type="match status" value="1"/>
</dbReference>
<dbReference type="SUPFAM" id="SSF53738">
    <property type="entry name" value="Phosphoglucomutase, first 3 domains"/>
    <property type="match status" value="3"/>
</dbReference>
<evidence type="ECO:0000259" key="11">
    <source>
        <dbReference type="Pfam" id="PF02879"/>
    </source>
</evidence>
<evidence type="ECO:0000256" key="6">
    <source>
        <dbReference type="ARBA" id="ARBA00023235"/>
    </source>
</evidence>
<dbReference type="Gene3D" id="3.30.310.50">
    <property type="entry name" value="Alpha-D-phosphohexomutase, C-terminal domain"/>
    <property type="match status" value="1"/>
</dbReference>
<feature type="domain" description="Alpha-D-phosphohexomutase alpha/beta/alpha" evidence="11">
    <location>
        <begin position="212"/>
        <end position="319"/>
    </location>
</feature>
<dbReference type="Pfam" id="PF02878">
    <property type="entry name" value="PGM_PMM_I"/>
    <property type="match status" value="1"/>
</dbReference>
<organism evidence="13 14">
    <name type="scientific">Candidatus Desulfovibrio intestinipullorum</name>
    <dbReference type="NCBI Taxonomy" id="2838536"/>
    <lineage>
        <taxon>Bacteria</taxon>
        <taxon>Pseudomonadati</taxon>
        <taxon>Thermodesulfobacteriota</taxon>
        <taxon>Desulfovibrionia</taxon>
        <taxon>Desulfovibrionales</taxon>
        <taxon>Desulfovibrionaceae</taxon>
        <taxon>Desulfovibrio</taxon>
    </lineage>
</organism>
<evidence type="ECO:0000259" key="10">
    <source>
        <dbReference type="Pfam" id="PF02878"/>
    </source>
</evidence>
<accession>A0A9D1PVL1</accession>
<evidence type="ECO:0000256" key="8">
    <source>
        <dbReference type="SAM" id="MobiDB-lite"/>
    </source>
</evidence>
<dbReference type="InterPro" id="IPR016066">
    <property type="entry name" value="A-D-PHexomutase_CS"/>
</dbReference>
<dbReference type="CDD" id="cd05801">
    <property type="entry name" value="PGM_like3"/>
    <property type="match status" value="1"/>
</dbReference>
<keyword evidence="5 7" id="KW-0460">Magnesium</keyword>
<dbReference type="Proteomes" id="UP000886752">
    <property type="component" value="Unassembled WGS sequence"/>
</dbReference>
<dbReference type="InterPro" id="IPR016055">
    <property type="entry name" value="A-D-PHexomutase_a/b/a-I/II/III"/>
</dbReference>
<dbReference type="Gene3D" id="3.40.120.10">
    <property type="entry name" value="Alpha-D-Glucose-1,6-Bisphosphate, subunit A, domain 3"/>
    <property type="match status" value="3"/>
</dbReference>
<evidence type="ECO:0000256" key="1">
    <source>
        <dbReference type="ARBA" id="ARBA00001946"/>
    </source>
</evidence>
<evidence type="ECO:0000313" key="13">
    <source>
        <dbReference type="EMBL" id="HIW00354.1"/>
    </source>
</evidence>
<dbReference type="GO" id="GO:0006166">
    <property type="term" value="P:purine ribonucleoside salvage"/>
    <property type="evidence" value="ECO:0007669"/>
    <property type="project" value="TreeGrafter"/>
</dbReference>
<comment type="cofactor">
    <cofactor evidence="1">
        <name>Mg(2+)</name>
        <dbReference type="ChEBI" id="CHEBI:18420"/>
    </cofactor>
</comment>
<dbReference type="InterPro" id="IPR036900">
    <property type="entry name" value="A-D-PHexomutase_C_sf"/>
</dbReference>
<dbReference type="EMBL" id="DXHV01000044">
    <property type="protein sequence ID" value="HIW00354.1"/>
    <property type="molecule type" value="Genomic_DNA"/>
</dbReference>
<feature type="domain" description="Alpha-D-phosphohexomutase alpha/beta/alpha" evidence="12">
    <location>
        <begin position="322"/>
        <end position="439"/>
    </location>
</feature>
<sequence length="546" mass="58867">MAIHELAGQLPDPTTLENIPALISAYYTLTPDAANAGQRVSFGTSGHRGSALKRTFNEAHILAITQAVCELRAKDGIEGPLYLGADTHALSEPAQRTALEVLVANNVHVRVAKGGAFTATPAVSHAILLWNREHTGSERADGIIITPSHNPPADGGFKYNPPHGGPADTSETSKVEQRANELLAAGNVDVKRVPYAEALTSPLVEEYDYVAAYVDHLGEILDMEAIAKSGLRLGVDPLGGASLSLWQPIADKYGLNLTVVNRCVDPTFRFVPRDKDGKIRMDCSSPWAMSVLLNMRDKFDLCFACDPDSDRHGIVTADGLMNPNHYLSVCAWYLLRTRTGWPEGCGIGKTVVTTDMLNRVGDMLQRKVVETPVGFKWFVPLLSSGECGFCCEESAGGSFLCFDGSTWSTDKDGPLLCLLAAEMMAKEQASPSELYRRLTAELGVPVYQRLDSPADTATRSRVKALTADDVALKDLGGSPVTQVLTHAPGNNAAIGGLKVVSKDGWFAVRPSGTEDICKLYTESFRDEDHLKAIQAAAQDFLAKLLK</sequence>